<dbReference type="PRINTS" id="PR00080">
    <property type="entry name" value="SDRFAMILY"/>
</dbReference>
<protein>
    <submittedName>
        <fullName evidence="3">Uncharacterized protein LOC105162684</fullName>
    </submittedName>
</protein>
<dbReference type="FunFam" id="3.40.50.720:FF:000084">
    <property type="entry name" value="Short-chain dehydrogenase reductase"/>
    <property type="match status" value="1"/>
</dbReference>
<dbReference type="CDD" id="cd05233">
    <property type="entry name" value="SDR_c"/>
    <property type="match status" value="1"/>
</dbReference>
<gene>
    <name evidence="3" type="primary">LOC105162684</name>
</gene>
<reference evidence="3" key="1">
    <citation type="submission" date="2025-08" db="UniProtKB">
        <authorList>
            <consortium name="RefSeq"/>
        </authorList>
    </citation>
    <scope>IDENTIFICATION</scope>
</reference>
<dbReference type="PRINTS" id="PR00081">
    <property type="entry name" value="GDHRDH"/>
</dbReference>
<dbReference type="InterPro" id="IPR002347">
    <property type="entry name" value="SDR_fam"/>
</dbReference>
<dbReference type="PANTHER" id="PTHR44375">
    <property type="entry name" value="BETA-KETOACYL-ACP REDUCTASE-LIKE PROTEIN-RELATED"/>
    <property type="match status" value="1"/>
</dbReference>
<accession>A0A6I9T7A6</accession>
<dbReference type="OrthoDB" id="47007at2759"/>
<dbReference type="InterPro" id="IPR020904">
    <property type="entry name" value="Sc_DH/Rdtase_CS"/>
</dbReference>
<dbReference type="FunCoup" id="A0A6I9T7A6">
    <property type="interactions" value="50"/>
</dbReference>
<dbReference type="Pfam" id="PF00106">
    <property type="entry name" value="adh_short"/>
    <property type="match status" value="1"/>
</dbReference>
<dbReference type="RefSeq" id="XP_011079074.1">
    <property type="nucleotide sequence ID" value="XM_011080772.2"/>
</dbReference>
<dbReference type="SUPFAM" id="SSF51735">
    <property type="entry name" value="NAD(P)-binding Rossmann-fold domains"/>
    <property type="match status" value="1"/>
</dbReference>
<comment type="similarity">
    <text evidence="1">Belongs to the short-chain dehydrogenases/reductases (SDR) family.</text>
</comment>
<dbReference type="KEGG" id="sind:105162684"/>
<dbReference type="InterPro" id="IPR036291">
    <property type="entry name" value="NAD(P)-bd_dom_sf"/>
</dbReference>
<keyword evidence="2" id="KW-1185">Reference proteome</keyword>
<proteinExistence type="inferred from homology"/>
<evidence type="ECO:0000256" key="1">
    <source>
        <dbReference type="RuleBase" id="RU000363"/>
    </source>
</evidence>
<dbReference type="PROSITE" id="PS00061">
    <property type="entry name" value="ADH_SHORT"/>
    <property type="match status" value="1"/>
</dbReference>
<dbReference type="GeneID" id="105162684"/>
<dbReference type="PANTHER" id="PTHR44375:SF5">
    <property type="entry name" value="3-OXOACYL-[ACYL-CARRIER-PROTEIN] REDUCTASE FABG-LIKE"/>
    <property type="match status" value="1"/>
</dbReference>
<sequence length="291" mass="31304">MESRSQVAAQLEPWLRIENKVVLVTGASSGLGREFCLDLAKAGCCIVAAARRKDRLQSLCEEINSWVDGSSSSMGPSQDQPRAVAVELDVTAVGAAIEACVQKAWAAFGRIDALINNAGIRGHTRSSIELSEEEWEQVLQTNLTGSWFVAKSVARRMREAGNRGGSIINISSVSGLNRTQYRDGIAYSSSKAGLDAMTKIMALDLGEFKIRVNSIAPGLFKSEITEGLVQKNWLKNVAKRTVPLGTFGTSDPGLTSLVRYLVHDSSSYISGNIFIVDSGYSLPGVPIFSSL</sequence>
<dbReference type="AlphaFoldDB" id="A0A6I9T7A6"/>
<evidence type="ECO:0000313" key="3">
    <source>
        <dbReference type="RefSeq" id="XP_011079074.1"/>
    </source>
</evidence>
<dbReference type="Proteomes" id="UP000504604">
    <property type="component" value="Linkage group LG5"/>
</dbReference>
<dbReference type="GO" id="GO:0016616">
    <property type="term" value="F:oxidoreductase activity, acting on the CH-OH group of donors, NAD or NADP as acceptor"/>
    <property type="evidence" value="ECO:0007669"/>
    <property type="project" value="UniProtKB-ARBA"/>
</dbReference>
<dbReference type="Gramene" id="SIN_1020075.t">
    <property type="protein sequence ID" value="SIN_1020075.t"/>
    <property type="gene ID" value="SIN_1020075"/>
</dbReference>
<dbReference type="Gene3D" id="3.40.50.720">
    <property type="entry name" value="NAD(P)-binding Rossmann-like Domain"/>
    <property type="match status" value="1"/>
</dbReference>
<organism evidence="2 3">
    <name type="scientific">Sesamum indicum</name>
    <name type="common">Oriental sesame</name>
    <name type="synonym">Sesamum orientale</name>
    <dbReference type="NCBI Taxonomy" id="4182"/>
    <lineage>
        <taxon>Eukaryota</taxon>
        <taxon>Viridiplantae</taxon>
        <taxon>Streptophyta</taxon>
        <taxon>Embryophyta</taxon>
        <taxon>Tracheophyta</taxon>
        <taxon>Spermatophyta</taxon>
        <taxon>Magnoliopsida</taxon>
        <taxon>eudicotyledons</taxon>
        <taxon>Gunneridae</taxon>
        <taxon>Pentapetalae</taxon>
        <taxon>asterids</taxon>
        <taxon>lamiids</taxon>
        <taxon>Lamiales</taxon>
        <taxon>Pedaliaceae</taxon>
        <taxon>Sesamum</taxon>
    </lineage>
</organism>
<dbReference type="InParanoid" id="A0A6I9T7A6"/>
<evidence type="ECO:0000313" key="2">
    <source>
        <dbReference type="Proteomes" id="UP000504604"/>
    </source>
</evidence>
<name>A0A6I9T7A6_SESIN</name>